<dbReference type="OrthoDB" id="730489at2759"/>
<evidence type="ECO:0000259" key="2">
    <source>
        <dbReference type="Pfam" id="PF12215"/>
    </source>
</evidence>
<dbReference type="InterPro" id="IPR052566">
    <property type="entry name" value="Non-lysos_glucosylceramidase"/>
</dbReference>
<dbReference type="AlphaFoldDB" id="A0A7R9BWG7"/>
<accession>A0A7R9BWG7</accession>
<name>A0A7R9BWG7_9CRUS</name>
<organism evidence="3">
    <name type="scientific">Notodromas monacha</name>
    <dbReference type="NCBI Taxonomy" id="399045"/>
    <lineage>
        <taxon>Eukaryota</taxon>
        <taxon>Metazoa</taxon>
        <taxon>Ecdysozoa</taxon>
        <taxon>Arthropoda</taxon>
        <taxon>Crustacea</taxon>
        <taxon>Oligostraca</taxon>
        <taxon>Ostracoda</taxon>
        <taxon>Podocopa</taxon>
        <taxon>Podocopida</taxon>
        <taxon>Cypridocopina</taxon>
        <taxon>Cypridoidea</taxon>
        <taxon>Cyprididae</taxon>
        <taxon>Notodromas</taxon>
    </lineage>
</organism>
<dbReference type="PANTHER" id="PTHR12654:SF0">
    <property type="entry name" value="NON-LYSOSOMAL GLUCOSYLCERAMIDASE"/>
    <property type="match status" value="1"/>
</dbReference>
<dbReference type="GO" id="GO:0008422">
    <property type="term" value="F:beta-glucosidase activity"/>
    <property type="evidence" value="ECO:0007669"/>
    <property type="project" value="TreeGrafter"/>
</dbReference>
<feature type="domain" description="Glycosyl-hydrolase family 116 N-terminal" evidence="2">
    <location>
        <begin position="23"/>
        <end position="334"/>
    </location>
</feature>
<evidence type="ECO:0008006" key="5">
    <source>
        <dbReference type="Google" id="ProtNLM"/>
    </source>
</evidence>
<dbReference type="Pfam" id="PF12215">
    <property type="entry name" value="Glyco_hydr_116N"/>
    <property type="match status" value="1"/>
</dbReference>
<reference evidence="3" key="1">
    <citation type="submission" date="2020-11" db="EMBL/GenBank/DDBJ databases">
        <authorList>
            <person name="Tran Van P."/>
        </authorList>
    </citation>
    <scope>NUCLEOTIDE SEQUENCE</scope>
</reference>
<dbReference type="PANTHER" id="PTHR12654">
    <property type="entry name" value="BILE ACID BETA-GLUCOSIDASE-RELATED"/>
    <property type="match status" value="1"/>
</dbReference>
<dbReference type="InterPro" id="IPR006775">
    <property type="entry name" value="GH116_catalytic"/>
</dbReference>
<proteinExistence type="predicted"/>
<dbReference type="Proteomes" id="UP000678499">
    <property type="component" value="Unassembled WGS sequence"/>
</dbReference>
<protein>
    <recommendedName>
        <fullName evidence="5">NLGase</fullName>
    </recommendedName>
</protein>
<dbReference type="InterPro" id="IPR008928">
    <property type="entry name" value="6-hairpin_glycosidase_sf"/>
</dbReference>
<dbReference type="Pfam" id="PF04685">
    <property type="entry name" value="DUF608"/>
    <property type="match status" value="1"/>
</dbReference>
<evidence type="ECO:0000259" key="1">
    <source>
        <dbReference type="Pfam" id="PF04685"/>
    </source>
</evidence>
<dbReference type="EMBL" id="CAJPEX010002808">
    <property type="protein sequence ID" value="CAG0921508.1"/>
    <property type="molecule type" value="Genomic_DNA"/>
</dbReference>
<sequence>MELPEFGWRVKGDVEFAQKRRPGVPIGGIGGGTIGRSFRGDFCRRQINPASIYKYGPAFSDNFLLSVKGGQSLGKHSEEKAIRGSHGEGSTAPLVSGEKWKVTTLAGQRKNKSDLSKWNCGVSPGNVEYVGLFPRSWTRYDLRQEFGLVLICRQISPVLPHNYKDSSLPVGVFVWDVEYVGDEESVDVSLSFSWTDDGNGENSCSEHQAFEDNQVRGLLFNDSSEFGTSYAIGMMATNKDEVTLLPNFDVNGNGGVVWTSLEKNGRLPCGAVSLAFSLSRETRFRTIEMAVAWHNPRVKFPFASADANCTRRHVRWFSSAKEIITYSLANYAQWESEIDAWQNPILKDPKLPTWFKSALFNELYYVADGGAVWVDCDREMTSKLEDGDPRKEFGRFLYLESHEYIMYNTVDVHFYASASFGQLWPGLELSMMVDVAEAVPVQDKSVVWYHSSGGRLQRKYVNSVPHDLGCPGENPWEKTNAYLSHNTAEWKDLNLKFVLESYRAYSTCFPSLEQGPNQTWFLAKVWPMCLSVMRKAEDHWDKDKDGMIENDPHHPDQTYDMWVMDGPSAYCGILWVCSLFSMWKMAGVIGDEEESSKYAALMSKAVGALDAQLWNGSYYDFDSSSGDRRRTIIADQLSGLWSLLIGLESWDRASVAIEAPLSPALTRSRIESILKTVFENNVEKWMGGEMGAVNGFSPVSGRPDITAAQAEETWTGVNYALASIMLLYGMDREAFQTAKGIYTTVYDKSGLGFQTPEALTADKYYRAPGYMRPLSIWSMHTAYCLRSQAKEEAKD</sequence>
<feature type="domain" description="Glycosyl-hydrolase family 116 catalytic region" evidence="1">
    <location>
        <begin position="394"/>
        <end position="779"/>
    </location>
</feature>
<dbReference type="InterPro" id="IPR012341">
    <property type="entry name" value="6hp_glycosidase-like_sf"/>
</dbReference>
<dbReference type="SUPFAM" id="SSF48208">
    <property type="entry name" value="Six-hairpin glycosidases"/>
    <property type="match status" value="1"/>
</dbReference>
<dbReference type="EMBL" id="OA884845">
    <property type="protein sequence ID" value="CAD7281356.1"/>
    <property type="molecule type" value="Genomic_DNA"/>
</dbReference>
<gene>
    <name evidence="3" type="ORF">NMOB1V02_LOCUS9003</name>
</gene>
<keyword evidence="4" id="KW-1185">Reference proteome</keyword>
<dbReference type="GO" id="GO:0005975">
    <property type="term" value="P:carbohydrate metabolic process"/>
    <property type="evidence" value="ECO:0007669"/>
    <property type="project" value="InterPro"/>
</dbReference>
<dbReference type="Gene3D" id="1.50.10.10">
    <property type="match status" value="1"/>
</dbReference>
<evidence type="ECO:0000313" key="4">
    <source>
        <dbReference type="Proteomes" id="UP000678499"/>
    </source>
</evidence>
<dbReference type="InterPro" id="IPR024462">
    <property type="entry name" value="GH116_N"/>
</dbReference>
<evidence type="ECO:0000313" key="3">
    <source>
        <dbReference type="EMBL" id="CAD7281356.1"/>
    </source>
</evidence>